<organism evidence="2 3">
    <name type="scientific">Frankliniella fusca</name>
    <dbReference type="NCBI Taxonomy" id="407009"/>
    <lineage>
        <taxon>Eukaryota</taxon>
        <taxon>Metazoa</taxon>
        <taxon>Ecdysozoa</taxon>
        <taxon>Arthropoda</taxon>
        <taxon>Hexapoda</taxon>
        <taxon>Insecta</taxon>
        <taxon>Pterygota</taxon>
        <taxon>Neoptera</taxon>
        <taxon>Paraneoptera</taxon>
        <taxon>Thysanoptera</taxon>
        <taxon>Terebrantia</taxon>
        <taxon>Thripoidea</taxon>
        <taxon>Thripidae</taxon>
        <taxon>Frankliniella</taxon>
    </lineage>
</organism>
<evidence type="ECO:0000313" key="2">
    <source>
        <dbReference type="EMBL" id="KAK3910071.1"/>
    </source>
</evidence>
<protein>
    <submittedName>
        <fullName evidence="2">DNA damage-inducible transcript 3 protein</fullName>
    </submittedName>
</protein>
<evidence type="ECO:0000313" key="3">
    <source>
        <dbReference type="Proteomes" id="UP001219518"/>
    </source>
</evidence>
<sequence length="459" mass="52274">MILVARSLMCLVIIMGYAIVCITVNYNALSTFQDTDIGHRMSLSQLCELWHFDMLMANTLLDLPLRKCSAIPEDDSNFPPMDSASFKALKSRIGRMWINASHLFECCKTDERGWGLFVSKDYNKNERILTVGKPVPLGWIAKAPGPNNATFHRYLRSPCIRGADSSLYLGGPISLANYDCTDMLTCRVSISKEKHLANTMLVSRAAKRKFNPGDEVMWTYNITAKNRKMDRDFYPETEWKLKCCSESDGSLVKQPKRRSYHLERRSVGVKSFRPCTYCGQNLAEVTKPGSKINIKCHLALKHAVDLCGELAGYNCPRDLVSAKLFIQHLDMVVNVFNALNNMNYKIVPACKFFEITGTPMLHPDAPQEEREQVFHAFEEEGRKAFQMYQVLFLKGITKPTKYEDLLVSTNTTYSDINWTGVRPSNINFSLSSYSLTEEEERKHALEIKSNTMKAVLMWN</sequence>
<reference evidence="2" key="2">
    <citation type="journal article" date="2023" name="BMC Genomics">
        <title>Pest status, molecular evolution, and epigenetic factors derived from the genome assembly of Frankliniella fusca, a thysanopteran phytovirus vector.</title>
        <authorList>
            <person name="Catto M.A."/>
            <person name="Labadie P.E."/>
            <person name="Jacobson A.L."/>
            <person name="Kennedy G.G."/>
            <person name="Srinivasan R."/>
            <person name="Hunt B.G."/>
        </authorList>
    </citation>
    <scope>NUCLEOTIDE SEQUENCE</scope>
    <source>
        <strain evidence="2">PL_HMW_Pooled</strain>
    </source>
</reference>
<feature type="domain" description="SET" evidence="1">
    <location>
        <begin position="102"/>
        <end position="221"/>
    </location>
</feature>
<dbReference type="GO" id="GO:0008757">
    <property type="term" value="F:S-adenosylmethionine-dependent methyltransferase activity"/>
    <property type="evidence" value="ECO:0007669"/>
    <property type="project" value="UniProtKB-ARBA"/>
</dbReference>
<dbReference type="InterPro" id="IPR046341">
    <property type="entry name" value="SET_dom_sf"/>
</dbReference>
<dbReference type="EMBL" id="JAHWGI010000147">
    <property type="protein sequence ID" value="KAK3910071.1"/>
    <property type="molecule type" value="Genomic_DNA"/>
</dbReference>
<comment type="caution">
    <text evidence="2">The sequence shown here is derived from an EMBL/GenBank/DDBJ whole genome shotgun (WGS) entry which is preliminary data.</text>
</comment>
<dbReference type="PROSITE" id="PS50280">
    <property type="entry name" value="SET"/>
    <property type="match status" value="1"/>
</dbReference>
<keyword evidence="3" id="KW-1185">Reference proteome</keyword>
<dbReference type="Gene3D" id="2.170.270.10">
    <property type="entry name" value="SET domain"/>
    <property type="match status" value="1"/>
</dbReference>
<proteinExistence type="predicted"/>
<dbReference type="GO" id="GO:0008276">
    <property type="term" value="F:protein methyltransferase activity"/>
    <property type="evidence" value="ECO:0007669"/>
    <property type="project" value="UniProtKB-ARBA"/>
</dbReference>
<name>A0AAE1L804_9NEOP</name>
<dbReference type="InterPro" id="IPR001214">
    <property type="entry name" value="SET_dom"/>
</dbReference>
<gene>
    <name evidence="2" type="ORF">KUF71_000649</name>
</gene>
<accession>A0AAE1L804</accession>
<evidence type="ECO:0000259" key="1">
    <source>
        <dbReference type="PROSITE" id="PS50280"/>
    </source>
</evidence>
<dbReference type="AlphaFoldDB" id="A0AAE1L804"/>
<dbReference type="Proteomes" id="UP001219518">
    <property type="component" value="Unassembled WGS sequence"/>
</dbReference>
<dbReference type="GO" id="GO:0008170">
    <property type="term" value="F:N-methyltransferase activity"/>
    <property type="evidence" value="ECO:0007669"/>
    <property type="project" value="UniProtKB-ARBA"/>
</dbReference>
<dbReference type="SUPFAM" id="SSF82199">
    <property type="entry name" value="SET domain"/>
    <property type="match status" value="1"/>
</dbReference>
<reference evidence="2" key="1">
    <citation type="submission" date="2021-07" db="EMBL/GenBank/DDBJ databases">
        <authorList>
            <person name="Catto M.A."/>
            <person name="Jacobson A."/>
            <person name="Kennedy G."/>
            <person name="Labadie P."/>
            <person name="Hunt B.G."/>
            <person name="Srinivasan R."/>
        </authorList>
    </citation>
    <scope>NUCLEOTIDE SEQUENCE</scope>
    <source>
        <strain evidence="2">PL_HMW_Pooled</strain>
        <tissue evidence="2">Head</tissue>
    </source>
</reference>